<dbReference type="VEuPathDB" id="VectorBase:RSAN_046753"/>
<dbReference type="EMBL" id="JABSTV010001254">
    <property type="protein sequence ID" value="KAH7939517.1"/>
    <property type="molecule type" value="Genomic_DNA"/>
</dbReference>
<name>A0A9D4SQS9_RHISA</name>
<evidence type="ECO:0000313" key="2">
    <source>
        <dbReference type="Proteomes" id="UP000821837"/>
    </source>
</evidence>
<protein>
    <submittedName>
        <fullName evidence="1">Uncharacterized protein</fullName>
    </submittedName>
</protein>
<accession>A0A9D4SQS9</accession>
<sequence>MSASSLTALFIHIERVPAQDLQCLDDENEDWLPRLRTLRPEMIVQEIRRALEATPSVPECLMRVAWLYCWLISRQKICPWLLIRFNTNVLQINFHELIEDLANALYSSPQRYRALRVRHHRGMYYACIINNCADADYRECRVTFFVLWSGHPFAAAYAGTNEELRALTTAFHVALRGESVELLLGHHADLVSAYWASREDVDGTFLFRSERSNMAQHFWHFDDPEQAVDLSLATRGQGKTRLTFLLNIDDSR</sequence>
<proteinExistence type="predicted"/>
<comment type="caution">
    <text evidence="1">The sequence shown here is derived from an EMBL/GenBank/DDBJ whole genome shotgun (WGS) entry which is preliminary data.</text>
</comment>
<reference evidence="1" key="2">
    <citation type="submission" date="2021-09" db="EMBL/GenBank/DDBJ databases">
        <authorList>
            <person name="Jia N."/>
            <person name="Wang J."/>
            <person name="Shi W."/>
            <person name="Du L."/>
            <person name="Sun Y."/>
            <person name="Zhan W."/>
            <person name="Jiang J."/>
            <person name="Wang Q."/>
            <person name="Zhang B."/>
            <person name="Ji P."/>
            <person name="Sakyi L.B."/>
            <person name="Cui X."/>
            <person name="Yuan T."/>
            <person name="Jiang B."/>
            <person name="Yang W."/>
            <person name="Lam T.T.-Y."/>
            <person name="Chang Q."/>
            <person name="Ding S."/>
            <person name="Wang X."/>
            <person name="Zhu J."/>
            <person name="Ruan X."/>
            <person name="Zhao L."/>
            <person name="Wei J."/>
            <person name="Que T."/>
            <person name="Du C."/>
            <person name="Cheng J."/>
            <person name="Dai P."/>
            <person name="Han X."/>
            <person name="Huang E."/>
            <person name="Gao Y."/>
            <person name="Liu J."/>
            <person name="Shao H."/>
            <person name="Ye R."/>
            <person name="Li L."/>
            <person name="Wei W."/>
            <person name="Wang X."/>
            <person name="Wang C."/>
            <person name="Huo Q."/>
            <person name="Li W."/>
            <person name="Guo W."/>
            <person name="Chen H."/>
            <person name="Chen S."/>
            <person name="Zhou L."/>
            <person name="Zhou L."/>
            <person name="Ni X."/>
            <person name="Tian J."/>
            <person name="Zhou Y."/>
            <person name="Sheng Y."/>
            <person name="Liu T."/>
            <person name="Pan Y."/>
            <person name="Xia L."/>
            <person name="Li J."/>
            <person name="Zhao F."/>
            <person name="Cao W."/>
        </authorList>
    </citation>
    <scope>NUCLEOTIDE SEQUENCE</scope>
    <source>
        <strain evidence="1">Rsan-2018</strain>
        <tissue evidence="1">Larvae</tissue>
    </source>
</reference>
<evidence type="ECO:0000313" key="1">
    <source>
        <dbReference type="EMBL" id="KAH7939517.1"/>
    </source>
</evidence>
<dbReference type="Proteomes" id="UP000821837">
    <property type="component" value="Chromosome 8"/>
</dbReference>
<reference evidence="1" key="1">
    <citation type="journal article" date="2020" name="Cell">
        <title>Large-Scale Comparative Analyses of Tick Genomes Elucidate Their Genetic Diversity and Vector Capacities.</title>
        <authorList>
            <consortium name="Tick Genome and Microbiome Consortium (TIGMIC)"/>
            <person name="Jia N."/>
            <person name="Wang J."/>
            <person name="Shi W."/>
            <person name="Du L."/>
            <person name="Sun Y."/>
            <person name="Zhan W."/>
            <person name="Jiang J.F."/>
            <person name="Wang Q."/>
            <person name="Zhang B."/>
            <person name="Ji P."/>
            <person name="Bell-Sakyi L."/>
            <person name="Cui X.M."/>
            <person name="Yuan T.T."/>
            <person name="Jiang B.G."/>
            <person name="Yang W.F."/>
            <person name="Lam T.T."/>
            <person name="Chang Q.C."/>
            <person name="Ding S.J."/>
            <person name="Wang X.J."/>
            <person name="Zhu J.G."/>
            <person name="Ruan X.D."/>
            <person name="Zhao L."/>
            <person name="Wei J.T."/>
            <person name="Ye R.Z."/>
            <person name="Que T.C."/>
            <person name="Du C.H."/>
            <person name="Zhou Y.H."/>
            <person name="Cheng J.X."/>
            <person name="Dai P.F."/>
            <person name="Guo W.B."/>
            <person name="Han X.H."/>
            <person name="Huang E.J."/>
            <person name="Li L.F."/>
            <person name="Wei W."/>
            <person name="Gao Y.C."/>
            <person name="Liu J.Z."/>
            <person name="Shao H.Z."/>
            <person name="Wang X."/>
            <person name="Wang C.C."/>
            <person name="Yang T.C."/>
            <person name="Huo Q.B."/>
            <person name="Li W."/>
            <person name="Chen H.Y."/>
            <person name="Chen S.E."/>
            <person name="Zhou L.G."/>
            <person name="Ni X.B."/>
            <person name="Tian J.H."/>
            <person name="Sheng Y."/>
            <person name="Liu T."/>
            <person name="Pan Y.S."/>
            <person name="Xia L.Y."/>
            <person name="Li J."/>
            <person name="Zhao F."/>
            <person name="Cao W.C."/>
        </authorList>
    </citation>
    <scope>NUCLEOTIDE SEQUENCE</scope>
    <source>
        <strain evidence="1">Rsan-2018</strain>
    </source>
</reference>
<gene>
    <name evidence="1" type="ORF">HPB52_013461</name>
</gene>
<keyword evidence="2" id="KW-1185">Reference proteome</keyword>
<dbReference type="AlphaFoldDB" id="A0A9D4SQS9"/>
<organism evidence="1 2">
    <name type="scientific">Rhipicephalus sanguineus</name>
    <name type="common">Brown dog tick</name>
    <name type="synonym">Ixodes sanguineus</name>
    <dbReference type="NCBI Taxonomy" id="34632"/>
    <lineage>
        <taxon>Eukaryota</taxon>
        <taxon>Metazoa</taxon>
        <taxon>Ecdysozoa</taxon>
        <taxon>Arthropoda</taxon>
        <taxon>Chelicerata</taxon>
        <taxon>Arachnida</taxon>
        <taxon>Acari</taxon>
        <taxon>Parasitiformes</taxon>
        <taxon>Ixodida</taxon>
        <taxon>Ixodoidea</taxon>
        <taxon>Ixodidae</taxon>
        <taxon>Rhipicephalinae</taxon>
        <taxon>Rhipicephalus</taxon>
        <taxon>Rhipicephalus</taxon>
    </lineage>
</organism>